<dbReference type="Pfam" id="PF13591">
    <property type="entry name" value="MerR_2"/>
    <property type="match status" value="1"/>
</dbReference>
<organism evidence="1 2">
    <name type="scientific">Dankookia rubra</name>
    <dbReference type="NCBI Taxonomy" id="1442381"/>
    <lineage>
        <taxon>Bacteria</taxon>
        <taxon>Pseudomonadati</taxon>
        <taxon>Pseudomonadota</taxon>
        <taxon>Alphaproteobacteria</taxon>
        <taxon>Acetobacterales</taxon>
        <taxon>Roseomonadaceae</taxon>
        <taxon>Dankookia</taxon>
    </lineage>
</organism>
<keyword evidence="2" id="KW-1185">Reference proteome</keyword>
<evidence type="ECO:0000313" key="1">
    <source>
        <dbReference type="EMBL" id="TDH62504.1"/>
    </source>
</evidence>
<dbReference type="Gene3D" id="1.10.1660.10">
    <property type="match status" value="1"/>
</dbReference>
<dbReference type="EMBL" id="SMSJ01000011">
    <property type="protein sequence ID" value="TDH62504.1"/>
    <property type="molecule type" value="Genomic_DNA"/>
</dbReference>
<accession>A0A4R5QGR9</accession>
<evidence type="ECO:0008006" key="3">
    <source>
        <dbReference type="Google" id="ProtNLM"/>
    </source>
</evidence>
<proteinExistence type="predicted"/>
<dbReference type="AlphaFoldDB" id="A0A4R5QGR9"/>
<reference evidence="1 2" key="1">
    <citation type="journal article" date="2016" name="J. Microbiol.">
        <title>Dankookia rubra gen. nov., sp. nov., an alphaproteobacterium isolated from sediment of a shallow stream.</title>
        <authorList>
            <person name="Kim W.H."/>
            <person name="Kim D.H."/>
            <person name="Kang K."/>
            <person name="Ahn T.Y."/>
        </authorList>
    </citation>
    <scope>NUCLEOTIDE SEQUENCE [LARGE SCALE GENOMIC DNA]</scope>
    <source>
        <strain evidence="1 2">JCM30602</strain>
    </source>
</reference>
<name>A0A4R5QGR9_9PROT</name>
<dbReference type="RefSeq" id="WP_133288767.1">
    <property type="nucleotide sequence ID" value="NZ_SMSJ01000011.1"/>
</dbReference>
<dbReference type="Proteomes" id="UP000295096">
    <property type="component" value="Unassembled WGS sequence"/>
</dbReference>
<gene>
    <name evidence="1" type="ORF">E2C06_11595</name>
</gene>
<dbReference type="InterPro" id="IPR009061">
    <property type="entry name" value="DNA-bd_dom_put_sf"/>
</dbReference>
<comment type="caution">
    <text evidence="1">The sequence shown here is derived from an EMBL/GenBank/DDBJ whole genome shotgun (WGS) entry which is preliminary data.</text>
</comment>
<dbReference type="OrthoDB" id="9800876at2"/>
<sequence length="106" mass="11935">MTDIQALSRSLGLAEAEIHRWVELRWLRPGGAPGGWVFQEMDVARVRLIVELRSLELDEEAMPVVLSLLDQLHATRRQLRLLQQAVEETAPEAVSARLRGLLAAED</sequence>
<dbReference type="SUPFAM" id="SSF46955">
    <property type="entry name" value="Putative DNA-binding domain"/>
    <property type="match status" value="1"/>
</dbReference>
<protein>
    <recommendedName>
        <fullName evidence="3">MerR family transcriptional regulator</fullName>
    </recommendedName>
</protein>
<evidence type="ECO:0000313" key="2">
    <source>
        <dbReference type="Proteomes" id="UP000295096"/>
    </source>
</evidence>